<keyword evidence="2" id="KW-1277">Toxin-antitoxin system</keyword>
<proteinExistence type="predicted"/>
<dbReference type="EMBL" id="MT631716">
    <property type="protein sequence ID" value="QNO58185.1"/>
    <property type="molecule type" value="Genomic_DNA"/>
</dbReference>
<dbReference type="GO" id="GO:0004540">
    <property type="term" value="F:RNA nuclease activity"/>
    <property type="evidence" value="ECO:0007669"/>
    <property type="project" value="InterPro"/>
</dbReference>
<dbReference type="GO" id="GO:0000166">
    <property type="term" value="F:nucleotide binding"/>
    <property type="evidence" value="ECO:0007669"/>
    <property type="project" value="UniProtKB-KW"/>
</dbReference>
<keyword evidence="5" id="KW-0378">Hydrolase</keyword>
<evidence type="ECO:0008006" key="7">
    <source>
        <dbReference type="Google" id="ProtNLM"/>
    </source>
</evidence>
<protein>
    <recommendedName>
        <fullName evidence="7">Antitoxin</fullName>
    </recommendedName>
</protein>
<name>A0A7G9ZD51_9EURY</name>
<dbReference type="InterPro" id="IPR008201">
    <property type="entry name" value="HepT-like"/>
</dbReference>
<sequence>MYDVTLLLEKLEQIDDALAKIERRFANISSPDDFLDSDEGLDMLDGIAMMLIAIGENFKKIDKETEGKMLAKNYPDIHWSGIKGVRDILSHQYFNIDAEEIFYICTDDLQPLRNAVREMIKELKNGDTS</sequence>
<reference evidence="6" key="1">
    <citation type="submission" date="2020-06" db="EMBL/GenBank/DDBJ databases">
        <title>Unique genomic features of the anaerobic methanotrophic archaea.</title>
        <authorList>
            <person name="Chadwick G.L."/>
            <person name="Skennerton C.T."/>
            <person name="Laso-Perez R."/>
            <person name="Leu A.O."/>
            <person name="Speth D.R."/>
            <person name="Yu H."/>
            <person name="Morgan-Lang C."/>
            <person name="Hatzenpichler R."/>
            <person name="Goudeau D."/>
            <person name="Malmstrom R."/>
            <person name="Brazelton W.J."/>
            <person name="Woyke T."/>
            <person name="Hallam S.J."/>
            <person name="Tyson G.W."/>
            <person name="Wegener G."/>
            <person name="Boetius A."/>
            <person name="Orphan V."/>
        </authorList>
    </citation>
    <scope>NUCLEOTIDE SEQUENCE</scope>
</reference>
<evidence type="ECO:0000256" key="4">
    <source>
        <dbReference type="ARBA" id="ARBA00022741"/>
    </source>
</evidence>
<dbReference type="InterPro" id="IPR051813">
    <property type="entry name" value="HepT_RNase_toxin"/>
</dbReference>
<gene>
    <name evidence="6" type="ORF">MFNKIFOF_00006</name>
</gene>
<accession>A0A7G9ZD51</accession>
<evidence type="ECO:0000256" key="2">
    <source>
        <dbReference type="ARBA" id="ARBA00022649"/>
    </source>
</evidence>
<dbReference type="Pfam" id="PF01934">
    <property type="entry name" value="HepT-like"/>
    <property type="match status" value="1"/>
</dbReference>
<evidence type="ECO:0000256" key="3">
    <source>
        <dbReference type="ARBA" id="ARBA00022722"/>
    </source>
</evidence>
<evidence type="ECO:0000256" key="1">
    <source>
        <dbReference type="ARBA" id="ARBA00022553"/>
    </source>
</evidence>
<keyword evidence="1" id="KW-0597">Phosphoprotein</keyword>
<evidence type="ECO:0000256" key="5">
    <source>
        <dbReference type="ARBA" id="ARBA00022801"/>
    </source>
</evidence>
<evidence type="ECO:0000313" key="6">
    <source>
        <dbReference type="EMBL" id="QNO58185.1"/>
    </source>
</evidence>
<keyword evidence="4" id="KW-0547">Nucleotide-binding</keyword>
<dbReference type="GO" id="GO:0016787">
    <property type="term" value="F:hydrolase activity"/>
    <property type="evidence" value="ECO:0007669"/>
    <property type="project" value="UniProtKB-KW"/>
</dbReference>
<organism evidence="6">
    <name type="scientific">Candidatus Methanophaga sp. ANME-1 ERB7</name>
    <dbReference type="NCBI Taxonomy" id="2759913"/>
    <lineage>
        <taxon>Archaea</taxon>
        <taxon>Methanobacteriati</taxon>
        <taxon>Methanobacteriota</taxon>
        <taxon>Stenosarchaea group</taxon>
        <taxon>Methanomicrobia</taxon>
        <taxon>Candidatus Methanophagales</taxon>
        <taxon>Candidatus Methanophagaceae</taxon>
        <taxon>Candidatus Methanophaga</taxon>
    </lineage>
</organism>
<dbReference type="PANTHER" id="PTHR34139:SF1">
    <property type="entry name" value="RNASE MJ1380-RELATED"/>
    <property type="match status" value="1"/>
</dbReference>
<dbReference type="AlphaFoldDB" id="A0A7G9ZD51"/>
<dbReference type="PANTHER" id="PTHR34139">
    <property type="entry name" value="UPF0331 PROTEIN MJ0127"/>
    <property type="match status" value="1"/>
</dbReference>
<keyword evidence="3" id="KW-0540">Nuclease</keyword>
<dbReference type="GO" id="GO:0110001">
    <property type="term" value="C:toxin-antitoxin complex"/>
    <property type="evidence" value="ECO:0007669"/>
    <property type="project" value="InterPro"/>
</dbReference>